<evidence type="ECO:0000259" key="9">
    <source>
        <dbReference type="Pfam" id="PF02771"/>
    </source>
</evidence>
<sequence length="381" mass="40568">MDFSLTEEQEMLRDTVAKFLASRYNLADSRAAAKTGPGWQPEIWRGFAEELGILGATFPEKVGGLDGGPAELLVITEALGYALVIEPYVETVVLAGGLLQRAGGERADALSEAIVVGDAVVALAAEEPTSAGDWRDVRTTARRDGAEWVLDGTKIVVSAAPIANQLLITARTAGGERDTEGISLFLLDFDASAPPAGVTVHSYRTIDDRRAADLSFDGLRLPADALLGAAGAAWESLDRGIDEATAAVVSEGVGCLRRVLADTVEYAKQRKQFGVPIGSFQALQHRMVDMFMEVEQAVAAQYLALLSLDAEPARRARAVSAAKVTLARAARFVGQNAVQLHGAMGMTEELAVGHYFKRLTALEQEFGSADQHRARYVALAG</sequence>
<dbReference type="Pfam" id="PF02771">
    <property type="entry name" value="Acyl-CoA_dh_N"/>
    <property type="match status" value="1"/>
</dbReference>
<dbReference type="InterPro" id="IPR006091">
    <property type="entry name" value="Acyl-CoA_Oxase/DH_mid-dom"/>
</dbReference>
<feature type="domain" description="Acyl-CoA oxidase/dehydrogenase middle" evidence="8">
    <location>
        <begin position="122"/>
        <end position="217"/>
    </location>
</feature>
<evidence type="ECO:0000256" key="6">
    <source>
        <dbReference type="RuleBase" id="RU362125"/>
    </source>
</evidence>
<evidence type="ECO:0000313" key="10">
    <source>
        <dbReference type="EMBL" id="QXQ14548.1"/>
    </source>
</evidence>
<dbReference type="PANTHER" id="PTHR43884:SF20">
    <property type="entry name" value="ACYL-COA DEHYDROGENASE FADE28"/>
    <property type="match status" value="1"/>
</dbReference>
<keyword evidence="11" id="KW-1185">Reference proteome</keyword>
<gene>
    <name evidence="10" type="ORF">KV203_03835</name>
</gene>
<comment type="cofactor">
    <cofactor evidence="1 6">
        <name>FAD</name>
        <dbReference type="ChEBI" id="CHEBI:57692"/>
    </cofactor>
</comment>
<dbReference type="CDD" id="cd00567">
    <property type="entry name" value="ACAD"/>
    <property type="match status" value="1"/>
</dbReference>
<protein>
    <submittedName>
        <fullName evidence="10">Acyl-CoA dehydrogenase</fullName>
    </submittedName>
</protein>
<dbReference type="Proteomes" id="UP000887023">
    <property type="component" value="Chromosome"/>
</dbReference>
<dbReference type="RefSeq" id="WP_066468726.1">
    <property type="nucleotide sequence ID" value="NZ_CBCRUZ010000004.1"/>
</dbReference>
<evidence type="ECO:0000256" key="1">
    <source>
        <dbReference type="ARBA" id="ARBA00001974"/>
    </source>
</evidence>
<feature type="domain" description="Acyl-CoA dehydrogenase/oxidase N-terminal" evidence="9">
    <location>
        <begin position="6"/>
        <end position="85"/>
    </location>
</feature>
<evidence type="ECO:0000259" key="8">
    <source>
        <dbReference type="Pfam" id="PF02770"/>
    </source>
</evidence>
<dbReference type="Pfam" id="PF00441">
    <property type="entry name" value="Acyl-CoA_dh_1"/>
    <property type="match status" value="1"/>
</dbReference>
<evidence type="ECO:0000259" key="7">
    <source>
        <dbReference type="Pfam" id="PF00441"/>
    </source>
</evidence>
<dbReference type="InterPro" id="IPR009075">
    <property type="entry name" value="AcylCo_DH/oxidase_C"/>
</dbReference>
<evidence type="ECO:0000313" key="11">
    <source>
        <dbReference type="Proteomes" id="UP000887023"/>
    </source>
</evidence>
<dbReference type="Pfam" id="PF02770">
    <property type="entry name" value="Acyl-CoA_dh_M"/>
    <property type="match status" value="1"/>
</dbReference>
<accession>A0ABX8S9V5</accession>
<evidence type="ECO:0000256" key="4">
    <source>
        <dbReference type="ARBA" id="ARBA00022827"/>
    </source>
</evidence>
<dbReference type="InterPro" id="IPR036250">
    <property type="entry name" value="AcylCo_DH-like_C"/>
</dbReference>
<dbReference type="InterPro" id="IPR037069">
    <property type="entry name" value="AcylCoA_DH/ox_N_sf"/>
</dbReference>
<proteinExistence type="inferred from homology"/>
<keyword evidence="3 6" id="KW-0285">Flavoprotein</keyword>
<dbReference type="InterPro" id="IPR013786">
    <property type="entry name" value="AcylCoA_DH/ox_N"/>
</dbReference>
<evidence type="ECO:0000256" key="3">
    <source>
        <dbReference type="ARBA" id="ARBA00022630"/>
    </source>
</evidence>
<dbReference type="SUPFAM" id="SSF56645">
    <property type="entry name" value="Acyl-CoA dehydrogenase NM domain-like"/>
    <property type="match status" value="1"/>
</dbReference>
<dbReference type="InterPro" id="IPR046373">
    <property type="entry name" value="Acyl-CoA_Oxase/DH_mid-dom_sf"/>
</dbReference>
<organism evidence="10 11">
    <name type="scientific">Skermania pinensis</name>
    <dbReference type="NCBI Taxonomy" id="39122"/>
    <lineage>
        <taxon>Bacteria</taxon>
        <taxon>Bacillati</taxon>
        <taxon>Actinomycetota</taxon>
        <taxon>Actinomycetes</taxon>
        <taxon>Mycobacteriales</taxon>
        <taxon>Gordoniaceae</taxon>
        <taxon>Skermania</taxon>
    </lineage>
</organism>
<dbReference type="EMBL" id="CP079105">
    <property type="protein sequence ID" value="QXQ14548.1"/>
    <property type="molecule type" value="Genomic_DNA"/>
</dbReference>
<dbReference type="Gene3D" id="1.10.540.10">
    <property type="entry name" value="Acyl-CoA dehydrogenase/oxidase, N-terminal domain"/>
    <property type="match status" value="1"/>
</dbReference>
<comment type="similarity">
    <text evidence="2 6">Belongs to the acyl-CoA dehydrogenase family.</text>
</comment>
<feature type="domain" description="Acyl-CoA dehydrogenase/oxidase C-terminal" evidence="7">
    <location>
        <begin position="240"/>
        <end position="373"/>
    </location>
</feature>
<evidence type="ECO:0000256" key="2">
    <source>
        <dbReference type="ARBA" id="ARBA00009347"/>
    </source>
</evidence>
<name>A0ABX8S9V5_9ACTN</name>
<reference evidence="10" key="1">
    <citation type="submission" date="2021-07" db="EMBL/GenBank/DDBJ databases">
        <title>Candidatus Kaistella beijingensis sp. nov. isolated from a municipal wastewater treatment plant is involved in sludge foaming.</title>
        <authorList>
            <person name="Song Y."/>
            <person name="Liu S.-J."/>
        </authorList>
    </citation>
    <scope>NUCLEOTIDE SEQUENCE</scope>
    <source>
        <strain evidence="10">DSM 43998</strain>
    </source>
</reference>
<dbReference type="InterPro" id="IPR009100">
    <property type="entry name" value="AcylCoA_DH/oxidase_NM_dom_sf"/>
</dbReference>
<dbReference type="Gene3D" id="2.40.110.10">
    <property type="entry name" value="Butyryl-CoA Dehydrogenase, subunit A, domain 2"/>
    <property type="match status" value="1"/>
</dbReference>
<keyword evidence="4 6" id="KW-0274">FAD</keyword>
<keyword evidence="5 6" id="KW-0560">Oxidoreductase</keyword>
<dbReference type="Gene3D" id="1.20.140.10">
    <property type="entry name" value="Butyryl-CoA Dehydrogenase, subunit A, domain 3"/>
    <property type="match status" value="1"/>
</dbReference>
<evidence type="ECO:0000256" key="5">
    <source>
        <dbReference type="ARBA" id="ARBA00023002"/>
    </source>
</evidence>
<dbReference type="SUPFAM" id="SSF47203">
    <property type="entry name" value="Acyl-CoA dehydrogenase C-terminal domain-like"/>
    <property type="match status" value="1"/>
</dbReference>
<dbReference type="PANTHER" id="PTHR43884">
    <property type="entry name" value="ACYL-COA DEHYDROGENASE"/>
    <property type="match status" value="1"/>
</dbReference>